<organism evidence="1 2">
    <name type="scientific">Stegodyphus mimosarum</name>
    <name type="common">African social velvet spider</name>
    <dbReference type="NCBI Taxonomy" id="407821"/>
    <lineage>
        <taxon>Eukaryota</taxon>
        <taxon>Metazoa</taxon>
        <taxon>Ecdysozoa</taxon>
        <taxon>Arthropoda</taxon>
        <taxon>Chelicerata</taxon>
        <taxon>Arachnida</taxon>
        <taxon>Araneae</taxon>
        <taxon>Araneomorphae</taxon>
        <taxon>Entelegynae</taxon>
        <taxon>Eresoidea</taxon>
        <taxon>Eresidae</taxon>
        <taxon>Stegodyphus</taxon>
    </lineage>
</organism>
<name>A0A087T8U9_STEMI</name>
<reference evidence="1 2" key="1">
    <citation type="submission" date="2013-11" db="EMBL/GenBank/DDBJ databases">
        <title>Genome sequencing of Stegodyphus mimosarum.</title>
        <authorList>
            <person name="Bechsgaard J."/>
        </authorList>
    </citation>
    <scope>NUCLEOTIDE SEQUENCE [LARGE SCALE GENOMIC DNA]</scope>
</reference>
<proteinExistence type="predicted"/>
<gene>
    <name evidence="1" type="ORF">X975_19272</name>
</gene>
<accession>A0A087T8U9</accession>
<evidence type="ECO:0000313" key="2">
    <source>
        <dbReference type="Proteomes" id="UP000054359"/>
    </source>
</evidence>
<keyword evidence="2" id="KW-1185">Reference proteome</keyword>
<evidence type="ECO:0000313" key="1">
    <source>
        <dbReference type="EMBL" id="KFM61538.1"/>
    </source>
</evidence>
<dbReference type="EMBL" id="KK114012">
    <property type="protein sequence ID" value="KFM61538.1"/>
    <property type="molecule type" value="Genomic_DNA"/>
</dbReference>
<dbReference type="AlphaFoldDB" id="A0A087T8U9"/>
<feature type="non-terminal residue" evidence="1">
    <location>
        <position position="39"/>
    </location>
</feature>
<protein>
    <submittedName>
        <fullName evidence="1">Uncharacterized protein</fullName>
    </submittedName>
</protein>
<dbReference type="Proteomes" id="UP000054359">
    <property type="component" value="Unassembled WGS sequence"/>
</dbReference>
<sequence>MYSRAASLKPPIYTIFLYICKSIYELDLKHLTCFLSFLC</sequence>